<feature type="transmembrane region" description="Helical" evidence="1">
    <location>
        <begin position="12"/>
        <end position="30"/>
    </location>
</feature>
<organism evidence="2 3">
    <name type="scientific">[Ruminococcus] lactaris ATCC 29176</name>
    <dbReference type="NCBI Taxonomy" id="471875"/>
    <lineage>
        <taxon>Bacteria</taxon>
        <taxon>Bacillati</taxon>
        <taxon>Bacillota</taxon>
        <taxon>Clostridia</taxon>
        <taxon>Lachnospirales</taxon>
        <taxon>Lachnospiraceae</taxon>
        <taxon>Mediterraneibacter</taxon>
    </lineage>
</organism>
<keyword evidence="1" id="KW-0472">Membrane</keyword>
<gene>
    <name evidence="2" type="ORF">RUMLAC_01567</name>
</gene>
<proteinExistence type="predicted"/>
<dbReference type="AlphaFoldDB" id="B5CQ22"/>
<accession>B5CQ22</accession>
<protein>
    <submittedName>
        <fullName evidence="2">Uncharacterized protein</fullName>
    </submittedName>
</protein>
<evidence type="ECO:0000313" key="3">
    <source>
        <dbReference type="Proteomes" id="UP000003254"/>
    </source>
</evidence>
<reference evidence="2 3" key="1">
    <citation type="submission" date="2008-08" db="EMBL/GenBank/DDBJ databases">
        <title>Draft genome sequence of Ruminococcus lactaris ATCC 29176.</title>
        <authorList>
            <person name="Sudarsanam P."/>
            <person name="Ley R."/>
            <person name="Guruge J."/>
            <person name="Turnbaugh P.J."/>
            <person name="Mahowald M."/>
            <person name="Liep D."/>
            <person name="Gordon J."/>
        </authorList>
    </citation>
    <scope>NUCLEOTIDE SEQUENCE [LARGE SCALE GENOMIC DNA]</scope>
    <source>
        <strain evidence="2 3">ATCC 29176</strain>
    </source>
</reference>
<reference evidence="2 3" key="2">
    <citation type="submission" date="2008-08" db="EMBL/GenBank/DDBJ databases">
        <authorList>
            <person name="Fulton L."/>
            <person name="Clifton S."/>
            <person name="Fulton B."/>
            <person name="Xu J."/>
            <person name="Minx P."/>
            <person name="Pepin K.H."/>
            <person name="Johnson M."/>
            <person name="Bhonagiri V."/>
            <person name="Nash W.E."/>
            <person name="Mardis E.R."/>
            <person name="Wilson R.K."/>
        </authorList>
    </citation>
    <scope>NUCLEOTIDE SEQUENCE [LARGE SCALE GENOMIC DNA]</scope>
    <source>
        <strain evidence="2 3">ATCC 29176</strain>
    </source>
</reference>
<evidence type="ECO:0000256" key="1">
    <source>
        <dbReference type="SAM" id="Phobius"/>
    </source>
</evidence>
<dbReference type="EMBL" id="ABOU02000035">
    <property type="protein sequence ID" value="EDY32623.1"/>
    <property type="molecule type" value="Genomic_DNA"/>
</dbReference>
<name>B5CQ22_9FIRM</name>
<dbReference type="RefSeq" id="WP_005611401.1">
    <property type="nucleotide sequence ID" value="NZ_CP102292.1"/>
</dbReference>
<keyword evidence="3" id="KW-1185">Reference proteome</keyword>
<dbReference type="HOGENOM" id="CLU_1336711_0_0_9"/>
<keyword evidence="1" id="KW-0812">Transmembrane</keyword>
<dbReference type="GeneID" id="77332977"/>
<keyword evidence="1" id="KW-1133">Transmembrane helix</keyword>
<dbReference type="Proteomes" id="UP000003254">
    <property type="component" value="Unassembled WGS sequence"/>
</dbReference>
<comment type="caution">
    <text evidence="2">The sequence shown here is derived from an EMBL/GenBank/DDBJ whole genome shotgun (WGS) entry which is preliminary data.</text>
</comment>
<sequence>MQEWLKYVLELVGGISVVVCTTLGVCKGIFEKYIYTQIGKSAEKELEKAKSSFSRSFTAYEILLKKEFEYYESIDKIYAKVIVDVQDIGFYSIEKNDVKSEIRCENLKEISLRLLKAITELKNLNLLYQVYVPIEIFSVTGRVVIAMQNNCELISKTTTNVFEGKECDEEKIKEFINSVLTGIALSNTLIKNRLEVLTSNSPKDF</sequence>
<evidence type="ECO:0000313" key="2">
    <source>
        <dbReference type="EMBL" id="EDY32623.1"/>
    </source>
</evidence>